<evidence type="ECO:0000313" key="8">
    <source>
        <dbReference type="Proteomes" id="UP000520814"/>
    </source>
</evidence>
<dbReference type="SUPFAM" id="SSF111369">
    <property type="entry name" value="HlyD-like secretion proteins"/>
    <property type="match status" value="2"/>
</dbReference>
<dbReference type="PANTHER" id="PTHR32347:SF14">
    <property type="entry name" value="EFFLUX SYSTEM COMPONENT YKNX-RELATED"/>
    <property type="match status" value="1"/>
</dbReference>
<proteinExistence type="inferred from homology"/>
<evidence type="ECO:0000259" key="6">
    <source>
        <dbReference type="Pfam" id="PF25954"/>
    </source>
</evidence>
<feature type="domain" description="CusB-like beta-barrel" evidence="6">
    <location>
        <begin position="373"/>
        <end position="443"/>
    </location>
</feature>
<evidence type="ECO:0000256" key="4">
    <source>
        <dbReference type="SAM" id="Coils"/>
    </source>
</evidence>
<evidence type="ECO:0000256" key="3">
    <source>
        <dbReference type="ARBA" id="ARBA00023054"/>
    </source>
</evidence>
<comment type="similarity">
    <text evidence="2">Belongs to the membrane fusion protein (MFP) (TC 8.A.1) family.</text>
</comment>
<keyword evidence="8" id="KW-1185">Reference proteome</keyword>
<dbReference type="GO" id="GO:0030313">
    <property type="term" value="C:cell envelope"/>
    <property type="evidence" value="ECO:0007669"/>
    <property type="project" value="UniProtKB-SubCell"/>
</dbReference>
<dbReference type="Gene3D" id="2.40.420.20">
    <property type="match status" value="1"/>
</dbReference>
<dbReference type="RefSeq" id="WP_184195684.1">
    <property type="nucleotide sequence ID" value="NZ_JACHGW010000002.1"/>
</dbReference>
<dbReference type="EMBL" id="JACHGW010000002">
    <property type="protein sequence ID" value="MBB6050539.1"/>
    <property type="molecule type" value="Genomic_DNA"/>
</dbReference>
<dbReference type="PRINTS" id="PR01490">
    <property type="entry name" value="RTXTOXIND"/>
</dbReference>
<dbReference type="Gene3D" id="2.40.50.100">
    <property type="match status" value="1"/>
</dbReference>
<dbReference type="Pfam" id="PF25954">
    <property type="entry name" value="Beta-barrel_RND_2"/>
    <property type="match status" value="1"/>
</dbReference>
<evidence type="ECO:0000259" key="5">
    <source>
        <dbReference type="Pfam" id="PF25881"/>
    </source>
</evidence>
<keyword evidence="3 4" id="KW-0175">Coiled coil</keyword>
<gene>
    <name evidence="7" type="ORF">HNQ39_002330</name>
</gene>
<comment type="subcellular location">
    <subcellularLocation>
        <location evidence="1">Cell envelope</location>
    </subcellularLocation>
</comment>
<name>A0A7W9W5J3_ARMRO</name>
<dbReference type="InterPro" id="IPR059052">
    <property type="entry name" value="HH_YbhG-like"/>
</dbReference>
<dbReference type="InterPro" id="IPR006143">
    <property type="entry name" value="RND_pump_MFP"/>
</dbReference>
<dbReference type="Proteomes" id="UP000520814">
    <property type="component" value="Unassembled WGS sequence"/>
</dbReference>
<feature type="domain" description="YbhG-like alpha-helical hairpin" evidence="5">
    <location>
        <begin position="152"/>
        <end position="270"/>
    </location>
</feature>
<comment type="caution">
    <text evidence="7">The sequence shown here is derived from an EMBL/GenBank/DDBJ whole genome shotgun (WGS) entry which is preliminary data.</text>
</comment>
<dbReference type="FunFam" id="2.40.30.170:FF:000010">
    <property type="entry name" value="Efflux RND transporter periplasmic adaptor subunit"/>
    <property type="match status" value="1"/>
</dbReference>
<dbReference type="InterPro" id="IPR058792">
    <property type="entry name" value="Beta-barrel_RND_2"/>
</dbReference>
<evidence type="ECO:0000256" key="1">
    <source>
        <dbReference type="ARBA" id="ARBA00004196"/>
    </source>
</evidence>
<accession>A0A7W9W5J3</accession>
<evidence type="ECO:0000256" key="2">
    <source>
        <dbReference type="ARBA" id="ARBA00009477"/>
    </source>
</evidence>
<dbReference type="Gene3D" id="2.40.30.170">
    <property type="match status" value="1"/>
</dbReference>
<dbReference type="GO" id="GO:0022857">
    <property type="term" value="F:transmembrane transporter activity"/>
    <property type="evidence" value="ECO:0007669"/>
    <property type="project" value="InterPro"/>
</dbReference>
<organism evidence="7 8">
    <name type="scientific">Armatimonas rosea</name>
    <dbReference type="NCBI Taxonomy" id="685828"/>
    <lineage>
        <taxon>Bacteria</taxon>
        <taxon>Bacillati</taxon>
        <taxon>Armatimonadota</taxon>
        <taxon>Armatimonadia</taxon>
        <taxon>Armatimonadales</taxon>
        <taxon>Armatimonadaceae</taxon>
        <taxon>Armatimonas</taxon>
    </lineage>
</organism>
<reference evidence="7 8" key="1">
    <citation type="submission" date="2020-08" db="EMBL/GenBank/DDBJ databases">
        <title>Genomic Encyclopedia of Type Strains, Phase IV (KMG-IV): sequencing the most valuable type-strain genomes for metagenomic binning, comparative biology and taxonomic classification.</title>
        <authorList>
            <person name="Goeker M."/>
        </authorList>
    </citation>
    <scope>NUCLEOTIDE SEQUENCE [LARGE SCALE GENOMIC DNA]</scope>
    <source>
        <strain evidence="7 8">DSM 23562</strain>
    </source>
</reference>
<evidence type="ECO:0000313" key="7">
    <source>
        <dbReference type="EMBL" id="MBB6050539.1"/>
    </source>
</evidence>
<dbReference type="AlphaFoldDB" id="A0A7W9W5J3"/>
<dbReference type="Pfam" id="PF25881">
    <property type="entry name" value="HH_YBHG"/>
    <property type="match status" value="1"/>
</dbReference>
<dbReference type="NCBIfam" id="TIGR01730">
    <property type="entry name" value="RND_mfp"/>
    <property type="match status" value="1"/>
</dbReference>
<feature type="coiled-coil region" evidence="4">
    <location>
        <begin position="96"/>
        <end position="271"/>
    </location>
</feature>
<dbReference type="GO" id="GO:0016020">
    <property type="term" value="C:membrane"/>
    <property type="evidence" value="ECO:0007669"/>
    <property type="project" value="InterPro"/>
</dbReference>
<dbReference type="InterPro" id="IPR050465">
    <property type="entry name" value="UPF0194_transport"/>
</dbReference>
<sequence length="528" mass="55889">MPKLTQLIAGVVVLGVVGGGVSYWRSLPPKIEVVLPQTKTVTESISASGRLRGELETSVGARVSGRVAKVLVREGDRVRQGQTLALLDDEVLRSQLAQADDAVRTARATLAQSENAIQTAQSQVSLAARKPLASDLTRLKADTNQAVAVAEARLAGAKQKLIFAQRRLAELKKGPRDEEIDATEAQVRQSEASLAQAERDKNRQAQLAREGAVAQNAADQAETNYWVAKRTLENAQARLRQLKAGTRPEQIEQAEADVKAAEAEVRASEATVAGAKASGTAQVSSLLSTPRSEDIVVARNRVSEATRAREVAQSRLAEAERAQEVAKQRLDDVIVTAPFEGTITQIVTEAGGVTGPSAALVRLVRTSVPEIRIDLDEVNLGKLRVGQAAVVSCDAYPGETFSAKVRELGAQVDTERGTVEVRLTPVDPPNWLRPGQTLSVNIKLGEPTQRLVVPLTAVTTIGGISTLFVAEGGTVQKKTVKVGPPGPDGIPVIEGIEATTQIVLSPVGRKPGDPIAPVVIKPSPGPGK</sequence>
<dbReference type="Gene3D" id="1.10.287.470">
    <property type="entry name" value="Helix hairpin bin"/>
    <property type="match status" value="2"/>
</dbReference>
<protein>
    <submittedName>
        <fullName evidence="7">HlyD family secretion protein</fullName>
    </submittedName>
</protein>
<dbReference type="PANTHER" id="PTHR32347">
    <property type="entry name" value="EFFLUX SYSTEM COMPONENT YKNX-RELATED"/>
    <property type="match status" value="1"/>
</dbReference>
<feature type="coiled-coil region" evidence="4">
    <location>
        <begin position="302"/>
        <end position="329"/>
    </location>
</feature>